<accession>A0ABN2HTN1</accession>
<feature type="transmembrane region" description="Helical" evidence="2">
    <location>
        <begin position="52"/>
        <end position="75"/>
    </location>
</feature>
<dbReference type="EMBL" id="BAAAMU010000192">
    <property type="protein sequence ID" value="GAA1693382.1"/>
    <property type="molecule type" value="Genomic_DNA"/>
</dbReference>
<organism evidence="4 5">
    <name type="scientific">Nonomuraea maheshkhaliensis</name>
    <dbReference type="NCBI Taxonomy" id="419590"/>
    <lineage>
        <taxon>Bacteria</taxon>
        <taxon>Bacillati</taxon>
        <taxon>Actinomycetota</taxon>
        <taxon>Actinomycetes</taxon>
        <taxon>Streptosporangiales</taxon>
        <taxon>Streptosporangiaceae</taxon>
        <taxon>Nonomuraea</taxon>
    </lineage>
</organism>
<keyword evidence="5" id="KW-1185">Reference proteome</keyword>
<evidence type="ECO:0000259" key="3">
    <source>
        <dbReference type="Pfam" id="PF09346"/>
    </source>
</evidence>
<dbReference type="Pfam" id="PF09346">
    <property type="entry name" value="SMI1_KNR4"/>
    <property type="match status" value="1"/>
</dbReference>
<proteinExistence type="predicted"/>
<protein>
    <recommendedName>
        <fullName evidence="3">Knr4/Smi1-like domain-containing protein</fullName>
    </recommendedName>
</protein>
<feature type="domain" description="Knr4/Smi1-like" evidence="3">
    <location>
        <begin position="203"/>
        <end position="281"/>
    </location>
</feature>
<feature type="compositionally biased region" description="Low complexity" evidence="1">
    <location>
        <begin position="131"/>
        <end position="145"/>
    </location>
</feature>
<keyword evidence="2" id="KW-0812">Transmembrane</keyword>
<evidence type="ECO:0000313" key="5">
    <source>
        <dbReference type="Proteomes" id="UP001500064"/>
    </source>
</evidence>
<dbReference type="SUPFAM" id="SSF160631">
    <property type="entry name" value="SMI1/KNR4-like"/>
    <property type="match status" value="1"/>
</dbReference>
<reference evidence="4 5" key="1">
    <citation type="journal article" date="2019" name="Int. J. Syst. Evol. Microbiol.">
        <title>The Global Catalogue of Microorganisms (GCM) 10K type strain sequencing project: providing services to taxonomists for standard genome sequencing and annotation.</title>
        <authorList>
            <consortium name="The Broad Institute Genomics Platform"/>
            <consortium name="The Broad Institute Genome Sequencing Center for Infectious Disease"/>
            <person name="Wu L."/>
            <person name="Ma J."/>
        </authorList>
    </citation>
    <scope>NUCLEOTIDE SEQUENCE [LARGE SCALE GENOMIC DNA]</scope>
    <source>
        <strain evidence="4 5">JCM 13929</strain>
    </source>
</reference>
<evidence type="ECO:0000256" key="1">
    <source>
        <dbReference type="SAM" id="MobiDB-lite"/>
    </source>
</evidence>
<feature type="compositionally biased region" description="Pro residues" evidence="1">
    <location>
        <begin position="121"/>
        <end position="130"/>
    </location>
</feature>
<keyword evidence="2" id="KW-0472">Membrane</keyword>
<feature type="transmembrane region" description="Helical" evidence="2">
    <location>
        <begin position="6"/>
        <end position="24"/>
    </location>
</feature>
<sequence length="364" mass="38746">MRDVLKLVRLALTAAILTAIAVRLRRRARLPRKEPAAPVAPARRARRTGMGAIWAGIVAIVALTLVLALMPAGGWQARAAYEESLTWDEVLATVPDPVPPTADSAVPPAVPPAVPLTVPPTVPPVTPPAEPTARSVPSPAASARDSGLDSGSGCAPAPRPVTVRPIDPVVKRAVDRQWWRIERWLKANAPRTYLTLRAPGKARTIAVAEAQMGLNFPDDLRASLLRHNGSRGAGAFGLGLGARSGVASHLGIRQIRDTWRRLCASEAGSGRWNGRMIPFLSRQGRGSDATEHAVTYAAEFAAGDPVDRAVAWEGTDGMLRVPSYHALMRAVADALEQGTALTLDGEGESGGRRPTVERGLLRWK</sequence>
<name>A0ABN2HTN1_9ACTN</name>
<gene>
    <name evidence="4" type="ORF">GCM10009733_106590</name>
</gene>
<dbReference type="InterPro" id="IPR037883">
    <property type="entry name" value="Knr4/Smi1-like_sf"/>
</dbReference>
<dbReference type="Proteomes" id="UP001500064">
    <property type="component" value="Unassembled WGS sequence"/>
</dbReference>
<evidence type="ECO:0000256" key="2">
    <source>
        <dbReference type="SAM" id="Phobius"/>
    </source>
</evidence>
<feature type="region of interest" description="Disordered" evidence="1">
    <location>
        <begin position="121"/>
        <end position="161"/>
    </location>
</feature>
<dbReference type="InterPro" id="IPR018958">
    <property type="entry name" value="Knr4/Smi1-like_dom"/>
</dbReference>
<evidence type="ECO:0000313" key="4">
    <source>
        <dbReference type="EMBL" id="GAA1693382.1"/>
    </source>
</evidence>
<comment type="caution">
    <text evidence="4">The sequence shown here is derived from an EMBL/GenBank/DDBJ whole genome shotgun (WGS) entry which is preliminary data.</text>
</comment>
<keyword evidence="2" id="KW-1133">Transmembrane helix</keyword>